<sequence>MRTFSTDEKKLAAVILGTQKKLLDGLNHCKFTENTAQNTKRKLIATQRLLPVEDLDHLASSILDGSHDSTPLTVIVYSDRLAFRPRHQDAQFPDIFYNDIIQFELVPNIADTYFLLSGRKSSYSNKDTEYDYGSESECTAQQRPYPHMAKLGRQKSRKHRYANGNTKAAVVTNDGVHNPGEPSAIINQGSKQER</sequence>
<organism evidence="3 4">
    <name type="scientific">Dibothriocephalus latus</name>
    <name type="common">Fish tapeworm</name>
    <name type="synonym">Diphyllobothrium latum</name>
    <dbReference type="NCBI Taxonomy" id="60516"/>
    <lineage>
        <taxon>Eukaryota</taxon>
        <taxon>Metazoa</taxon>
        <taxon>Spiralia</taxon>
        <taxon>Lophotrochozoa</taxon>
        <taxon>Platyhelminthes</taxon>
        <taxon>Cestoda</taxon>
        <taxon>Eucestoda</taxon>
        <taxon>Diphyllobothriidea</taxon>
        <taxon>Diphyllobothriidae</taxon>
        <taxon>Dibothriocephalus</taxon>
    </lineage>
</organism>
<feature type="domain" description="DUF5733" evidence="2">
    <location>
        <begin position="40"/>
        <end position="122"/>
    </location>
</feature>
<proteinExistence type="predicted"/>
<feature type="compositionally biased region" description="Polar residues" evidence="1">
    <location>
        <begin position="185"/>
        <end position="194"/>
    </location>
</feature>
<dbReference type="AlphaFoldDB" id="A0A3P7LEP9"/>
<evidence type="ECO:0000256" key="1">
    <source>
        <dbReference type="SAM" id="MobiDB-lite"/>
    </source>
</evidence>
<dbReference type="OrthoDB" id="6240802at2759"/>
<dbReference type="EMBL" id="UYRU01046327">
    <property type="protein sequence ID" value="VDN09063.1"/>
    <property type="molecule type" value="Genomic_DNA"/>
</dbReference>
<protein>
    <recommendedName>
        <fullName evidence="2">DUF5733 domain-containing protein</fullName>
    </recommendedName>
</protein>
<gene>
    <name evidence="3" type="ORF">DILT_LOCUS4894</name>
</gene>
<evidence type="ECO:0000313" key="3">
    <source>
        <dbReference type="EMBL" id="VDN09063.1"/>
    </source>
</evidence>
<evidence type="ECO:0000259" key="2">
    <source>
        <dbReference type="Pfam" id="PF19004"/>
    </source>
</evidence>
<evidence type="ECO:0000313" key="4">
    <source>
        <dbReference type="Proteomes" id="UP000281553"/>
    </source>
</evidence>
<dbReference type="Pfam" id="PF19004">
    <property type="entry name" value="DUF5733"/>
    <property type="match status" value="1"/>
</dbReference>
<reference evidence="3 4" key="1">
    <citation type="submission" date="2018-11" db="EMBL/GenBank/DDBJ databases">
        <authorList>
            <consortium name="Pathogen Informatics"/>
        </authorList>
    </citation>
    <scope>NUCLEOTIDE SEQUENCE [LARGE SCALE GENOMIC DNA]</scope>
</reference>
<dbReference type="InterPro" id="IPR043791">
    <property type="entry name" value="DUF5733"/>
</dbReference>
<keyword evidence="4" id="KW-1185">Reference proteome</keyword>
<name>A0A3P7LEP9_DIBLA</name>
<dbReference type="Proteomes" id="UP000281553">
    <property type="component" value="Unassembled WGS sequence"/>
</dbReference>
<feature type="region of interest" description="Disordered" evidence="1">
    <location>
        <begin position="170"/>
        <end position="194"/>
    </location>
</feature>
<accession>A0A3P7LEP9</accession>